<dbReference type="AlphaFoldDB" id="A0A0E9TAK8"/>
<accession>A0A0E9TAK8</accession>
<evidence type="ECO:0000313" key="1">
    <source>
        <dbReference type="EMBL" id="JAH49728.1"/>
    </source>
</evidence>
<sequence length="29" mass="3364">MRMYNRLCNGKLIILKKIAAAKLKTLFLV</sequence>
<reference evidence="1" key="1">
    <citation type="submission" date="2014-11" db="EMBL/GenBank/DDBJ databases">
        <authorList>
            <person name="Amaro Gonzalez C."/>
        </authorList>
    </citation>
    <scope>NUCLEOTIDE SEQUENCE</scope>
</reference>
<protein>
    <submittedName>
        <fullName evidence="1">Uncharacterized protein</fullName>
    </submittedName>
</protein>
<organism evidence="1">
    <name type="scientific">Anguilla anguilla</name>
    <name type="common">European freshwater eel</name>
    <name type="synonym">Muraena anguilla</name>
    <dbReference type="NCBI Taxonomy" id="7936"/>
    <lineage>
        <taxon>Eukaryota</taxon>
        <taxon>Metazoa</taxon>
        <taxon>Chordata</taxon>
        <taxon>Craniata</taxon>
        <taxon>Vertebrata</taxon>
        <taxon>Euteleostomi</taxon>
        <taxon>Actinopterygii</taxon>
        <taxon>Neopterygii</taxon>
        <taxon>Teleostei</taxon>
        <taxon>Anguilliformes</taxon>
        <taxon>Anguillidae</taxon>
        <taxon>Anguilla</taxon>
    </lineage>
</organism>
<proteinExistence type="predicted"/>
<dbReference type="EMBL" id="GBXM01058849">
    <property type="protein sequence ID" value="JAH49728.1"/>
    <property type="molecule type" value="Transcribed_RNA"/>
</dbReference>
<reference evidence="1" key="2">
    <citation type="journal article" date="2015" name="Fish Shellfish Immunol.">
        <title>Early steps in the European eel (Anguilla anguilla)-Vibrio vulnificus interaction in the gills: Role of the RtxA13 toxin.</title>
        <authorList>
            <person name="Callol A."/>
            <person name="Pajuelo D."/>
            <person name="Ebbesson L."/>
            <person name="Teles M."/>
            <person name="MacKenzie S."/>
            <person name="Amaro C."/>
        </authorList>
    </citation>
    <scope>NUCLEOTIDE SEQUENCE</scope>
</reference>
<name>A0A0E9TAK8_ANGAN</name>